<feature type="non-terminal residue" evidence="3">
    <location>
        <position position="1"/>
    </location>
</feature>
<evidence type="ECO:0000256" key="1">
    <source>
        <dbReference type="SAM" id="MobiDB-lite"/>
    </source>
</evidence>
<gene>
    <name evidence="3" type="ORF">KJ970_01215</name>
</gene>
<dbReference type="GO" id="GO:0009432">
    <property type="term" value="P:SOS response"/>
    <property type="evidence" value="ECO:0007669"/>
    <property type="project" value="TreeGrafter"/>
</dbReference>
<dbReference type="GO" id="GO:0006281">
    <property type="term" value="P:DNA repair"/>
    <property type="evidence" value="ECO:0007669"/>
    <property type="project" value="InterPro"/>
</dbReference>
<dbReference type="InterPro" id="IPR036775">
    <property type="entry name" value="DNA_pol_Y-fam_lit_finger_sf"/>
</dbReference>
<dbReference type="AlphaFoldDB" id="A0A948RT43"/>
<dbReference type="PANTHER" id="PTHR11076:SF33">
    <property type="entry name" value="DNA POLYMERASE KAPPA"/>
    <property type="match status" value="1"/>
</dbReference>
<evidence type="ECO:0000313" key="4">
    <source>
        <dbReference type="Proteomes" id="UP000777784"/>
    </source>
</evidence>
<dbReference type="Proteomes" id="UP000777784">
    <property type="component" value="Unassembled WGS sequence"/>
</dbReference>
<organism evidence="3 4">
    <name type="scientific">Eiseniibacteriota bacterium</name>
    <dbReference type="NCBI Taxonomy" id="2212470"/>
    <lineage>
        <taxon>Bacteria</taxon>
        <taxon>Candidatus Eiseniibacteriota</taxon>
    </lineage>
</organism>
<dbReference type="GO" id="GO:0005829">
    <property type="term" value="C:cytosol"/>
    <property type="evidence" value="ECO:0007669"/>
    <property type="project" value="TreeGrafter"/>
</dbReference>
<reference evidence="3" key="1">
    <citation type="submission" date="2021-05" db="EMBL/GenBank/DDBJ databases">
        <title>Energy efficiency and biological interactions define the core microbiome of deep oligotrophic groundwater.</title>
        <authorList>
            <person name="Mehrshad M."/>
            <person name="Lopez-Fernandez M."/>
            <person name="Bell E."/>
            <person name="Bernier-Latmani R."/>
            <person name="Bertilsson S."/>
            <person name="Dopson M."/>
        </authorList>
    </citation>
    <scope>NUCLEOTIDE SEQUENCE</scope>
    <source>
        <strain evidence="3">Modern_marine.mb.64</strain>
    </source>
</reference>
<feature type="domain" description="DNA polymerase Y-family little finger" evidence="2">
    <location>
        <begin position="4"/>
        <end position="95"/>
    </location>
</feature>
<dbReference type="InterPro" id="IPR017961">
    <property type="entry name" value="DNA_pol_Y-fam_little_finger"/>
</dbReference>
<dbReference type="Pfam" id="PF11799">
    <property type="entry name" value="IMS_C"/>
    <property type="match status" value="1"/>
</dbReference>
<dbReference type="PANTHER" id="PTHR11076">
    <property type="entry name" value="DNA REPAIR POLYMERASE UMUC / TRANSFERASE FAMILY MEMBER"/>
    <property type="match status" value="1"/>
</dbReference>
<name>A0A948RT43_UNCEI</name>
<evidence type="ECO:0000259" key="2">
    <source>
        <dbReference type="Pfam" id="PF11799"/>
    </source>
</evidence>
<accession>A0A948RT43</accession>
<dbReference type="GO" id="GO:0003887">
    <property type="term" value="F:DNA-directed DNA polymerase activity"/>
    <property type="evidence" value="ECO:0007669"/>
    <property type="project" value="TreeGrafter"/>
</dbReference>
<comment type="caution">
    <text evidence="3">The sequence shown here is derived from an EMBL/GenBank/DDBJ whole genome shotgun (WGS) entry which is preliminary data.</text>
</comment>
<dbReference type="InterPro" id="IPR050116">
    <property type="entry name" value="DNA_polymerase-Y"/>
</dbReference>
<dbReference type="GO" id="GO:0003684">
    <property type="term" value="F:damaged DNA binding"/>
    <property type="evidence" value="ECO:0007669"/>
    <property type="project" value="InterPro"/>
</dbReference>
<dbReference type="SUPFAM" id="SSF100879">
    <property type="entry name" value="Lesion bypass DNA polymerase (Y-family), little finger domain"/>
    <property type="match status" value="1"/>
</dbReference>
<feature type="region of interest" description="Disordered" evidence="1">
    <location>
        <begin position="126"/>
        <end position="156"/>
    </location>
</feature>
<proteinExistence type="predicted"/>
<dbReference type="GO" id="GO:0042276">
    <property type="term" value="P:error-prone translesion synthesis"/>
    <property type="evidence" value="ECO:0007669"/>
    <property type="project" value="TreeGrafter"/>
</dbReference>
<dbReference type="EMBL" id="JAHJDP010000011">
    <property type="protein sequence ID" value="MBU2689521.1"/>
    <property type="molecule type" value="Genomic_DNA"/>
</dbReference>
<sequence length="156" mass="17829">DGELLEGMLLDQSLRVSRRLRRDDVTGRIVQLKIRYHDFSTYTRRVTLAGPTADADEIYRVARHLFQRVWSHKAVRLIGVGVSGIQQAASEMLDLFSSPQKNEKRRNLTRTIDQIEERFGQGKVIRAKMLGREKAGGTGTPSKKDTERPRPGREKE</sequence>
<dbReference type="Gene3D" id="3.30.1490.100">
    <property type="entry name" value="DNA polymerase, Y-family, little finger domain"/>
    <property type="match status" value="1"/>
</dbReference>
<feature type="compositionally biased region" description="Basic and acidic residues" evidence="1">
    <location>
        <begin position="142"/>
        <end position="156"/>
    </location>
</feature>
<protein>
    <recommendedName>
        <fullName evidence="2">DNA polymerase Y-family little finger domain-containing protein</fullName>
    </recommendedName>
</protein>
<evidence type="ECO:0000313" key="3">
    <source>
        <dbReference type="EMBL" id="MBU2689521.1"/>
    </source>
</evidence>